<sequence>MTKQKGFSNKEVAELLRNVATTYLLQSKAPINRFRIMAYENAASTAEHLTRELKDIWEEGKLREVPTIGESIAANLEELFKTGRSSYFEKILKRVPSSVFVLMKIPGMGPKKSYRLVKEFHLNNPNTAIADLKKIAKAGKIAVLENFGEKSQSDIIESIERYEAHKHRDDRMPLPYAHALAEKIIRYLLEHPRVKRVDALGSLRRKVATVGDIDLAAVVKEKYVKEVIEYFTRYSGKIAVDNAGRKKASIIVSPNIQVDLRLQKAASYGSMLQYFTGSKAHNINLREYALKKGLSLSEYGIRKLKDQNSKIKNIEKQKNIKTFSDEKTFYHYLGLQYIPPELREGTDEIIKASKNQIPKLLSIGDVKGDLHIHSSYDLKPSHDFGQNTYLEIVKKGFSLGYKYVGFTDHNPKITGLNSKEVVAVMKKRKDYIDKVFSTHPKRSCQYFIGLEVDILPDGLLALPEKAFAYVDFLIAAVHSSFGLNQKTMTKRVLRAMSYPKVKILGHPTGRLLGKREGYELNWAEIFSFAVQNDIALEINSWPQRLDLPDALVREGVRYGVKYAINSDAHRCRDMDGLYYGVSVARRGWLEKESVVNTWSYQKMKSWIAN</sequence>
<dbReference type="PIRSF" id="PIRSF005047">
    <property type="entry name" value="UCP005047_YshC"/>
    <property type="match status" value="1"/>
</dbReference>
<dbReference type="GO" id="GO:0003677">
    <property type="term" value="F:DNA binding"/>
    <property type="evidence" value="ECO:0007669"/>
    <property type="project" value="InterPro"/>
</dbReference>
<dbReference type="Pfam" id="PF14791">
    <property type="entry name" value="DNA_pol_B_thumb"/>
    <property type="match status" value="1"/>
</dbReference>
<dbReference type="InterPro" id="IPR047967">
    <property type="entry name" value="PolX_PHP"/>
</dbReference>
<dbReference type="CDD" id="cd07436">
    <property type="entry name" value="PHP_PolX"/>
    <property type="match status" value="1"/>
</dbReference>
<dbReference type="CDD" id="cd00141">
    <property type="entry name" value="NT_POLXc"/>
    <property type="match status" value="1"/>
</dbReference>
<dbReference type="GO" id="GO:0008270">
    <property type="term" value="F:zinc ion binding"/>
    <property type="evidence" value="ECO:0007669"/>
    <property type="project" value="TreeGrafter"/>
</dbReference>
<dbReference type="Gene3D" id="1.10.150.110">
    <property type="entry name" value="DNA polymerase beta, N-terminal domain-like"/>
    <property type="match status" value="1"/>
</dbReference>
<dbReference type="Gene3D" id="3.30.460.10">
    <property type="entry name" value="Beta Polymerase, domain 2"/>
    <property type="match status" value="1"/>
</dbReference>
<dbReference type="InterPro" id="IPR050243">
    <property type="entry name" value="PHP_phosphatase"/>
</dbReference>
<dbReference type="SMART" id="SM00483">
    <property type="entry name" value="POLXc"/>
    <property type="match status" value="1"/>
</dbReference>
<dbReference type="AlphaFoldDB" id="A0A1F7J7L1"/>
<evidence type="ECO:0000313" key="5">
    <source>
        <dbReference type="Proteomes" id="UP000176480"/>
    </source>
</evidence>
<dbReference type="SUPFAM" id="SSF89550">
    <property type="entry name" value="PHP domain-like"/>
    <property type="match status" value="1"/>
</dbReference>
<evidence type="ECO:0000256" key="2">
    <source>
        <dbReference type="ARBA" id="ARBA00022695"/>
    </source>
</evidence>
<dbReference type="InterPro" id="IPR037160">
    <property type="entry name" value="DNA_Pol_thumb_sf"/>
</dbReference>
<name>A0A1F7J7L1_9BACT</name>
<dbReference type="SUPFAM" id="SSF47802">
    <property type="entry name" value="DNA polymerase beta, N-terminal domain-like"/>
    <property type="match status" value="1"/>
</dbReference>
<dbReference type="InterPro" id="IPR043519">
    <property type="entry name" value="NT_sf"/>
</dbReference>
<evidence type="ECO:0000256" key="1">
    <source>
        <dbReference type="ARBA" id="ARBA00022679"/>
    </source>
</evidence>
<proteinExistence type="predicted"/>
<dbReference type="PANTHER" id="PTHR36928">
    <property type="entry name" value="PHOSPHATASE YCDX-RELATED"/>
    <property type="match status" value="1"/>
</dbReference>
<dbReference type="Proteomes" id="UP000176480">
    <property type="component" value="Unassembled WGS sequence"/>
</dbReference>
<keyword evidence="2" id="KW-0548">Nucleotidyltransferase</keyword>
<comment type="caution">
    <text evidence="4">The sequence shown here is derived from an EMBL/GenBank/DDBJ whole genome shotgun (WGS) entry which is preliminary data.</text>
</comment>
<dbReference type="GO" id="GO:0005829">
    <property type="term" value="C:cytosol"/>
    <property type="evidence" value="ECO:0007669"/>
    <property type="project" value="TreeGrafter"/>
</dbReference>
<dbReference type="InterPro" id="IPR010996">
    <property type="entry name" value="HHH_MUS81"/>
</dbReference>
<dbReference type="InterPro" id="IPR002054">
    <property type="entry name" value="DNA-dir_DNA_pol_X"/>
</dbReference>
<dbReference type="EMBL" id="MGAR01000024">
    <property type="protein sequence ID" value="OGK51594.1"/>
    <property type="molecule type" value="Genomic_DNA"/>
</dbReference>
<dbReference type="GO" id="GO:0003887">
    <property type="term" value="F:DNA-directed DNA polymerase activity"/>
    <property type="evidence" value="ECO:0007669"/>
    <property type="project" value="InterPro"/>
</dbReference>
<dbReference type="Gene3D" id="3.20.20.140">
    <property type="entry name" value="Metal-dependent hydrolases"/>
    <property type="match status" value="1"/>
</dbReference>
<protein>
    <recommendedName>
        <fullName evidence="3">DNA-directed DNA polymerase X domain-containing protein</fullName>
    </recommendedName>
</protein>
<dbReference type="Gene3D" id="3.30.210.10">
    <property type="entry name" value="DNA polymerase, thumb domain"/>
    <property type="match status" value="1"/>
</dbReference>
<evidence type="ECO:0000313" key="4">
    <source>
        <dbReference type="EMBL" id="OGK51594.1"/>
    </source>
</evidence>
<evidence type="ECO:0000259" key="3">
    <source>
        <dbReference type="SMART" id="SM00483"/>
    </source>
</evidence>
<dbReference type="SUPFAM" id="SSF81301">
    <property type="entry name" value="Nucleotidyltransferase"/>
    <property type="match status" value="1"/>
</dbReference>
<dbReference type="InterPro" id="IPR029398">
    <property type="entry name" value="PolB_thumb"/>
</dbReference>
<dbReference type="InterPro" id="IPR022311">
    <property type="entry name" value="PolX-like"/>
</dbReference>
<feature type="domain" description="DNA-directed DNA polymerase X" evidence="3">
    <location>
        <begin position="7"/>
        <end position="344"/>
    </location>
</feature>
<dbReference type="PANTHER" id="PTHR36928:SF1">
    <property type="entry name" value="PHOSPHATASE YCDX-RELATED"/>
    <property type="match status" value="1"/>
</dbReference>
<dbReference type="Gene3D" id="1.10.150.20">
    <property type="entry name" value="5' to 3' exonuclease, C-terminal subdomain"/>
    <property type="match status" value="1"/>
</dbReference>
<reference evidence="4 5" key="1">
    <citation type="journal article" date="2016" name="Nat. Commun.">
        <title>Thousands of microbial genomes shed light on interconnected biogeochemical processes in an aquifer system.</title>
        <authorList>
            <person name="Anantharaman K."/>
            <person name="Brown C.T."/>
            <person name="Hug L.A."/>
            <person name="Sharon I."/>
            <person name="Castelle C.J."/>
            <person name="Probst A.J."/>
            <person name="Thomas B.C."/>
            <person name="Singh A."/>
            <person name="Wilkins M.J."/>
            <person name="Karaoz U."/>
            <person name="Brodie E.L."/>
            <person name="Williams K.H."/>
            <person name="Hubbard S.S."/>
            <person name="Banfield J.F."/>
        </authorList>
    </citation>
    <scope>NUCLEOTIDE SEQUENCE [LARGE SCALE GENOMIC DNA]</scope>
</reference>
<dbReference type="InterPro" id="IPR027421">
    <property type="entry name" value="DNA_pol_lamdba_lyase_dom_sf"/>
</dbReference>
<accession>A0A1F7J7L1</accession>
<dbReference type="STRING" id="1802067.A2966_02985"/>
<keyword evidence="1" id="KW-0808">Transferase</keyword>
<organism evidence="4 5">
    <name type="scientific">Candidatus Roizmanbacteria bacterium RIFCSPLOWO2_01_FULL_41_22</name>
    <dbReference type="NCBI Taxonomy" id="1802067"/>
    <lineage>
        <taxon>Bacteria</taxon>
        <taxon>Candidatus Roizmaniibacteriota</taxon>
    </lineage>
</organism>
<dbReference type="Pfam" id="PF02811">
    <property type="entry name" value="PHP"/>
    <property type="match status" value="1"/>
</dbReference>
<dbReference type="InterPro" id="IPR004013">
    <property type="entry name" value="PHP_dom"/>
</dbReference>
<dbReference type="GO" id="GO:0042578">
    <property type="term" value="F:phosphoric ester hydrolase activity"/>
    <property type="evidence" value="ECO:0007669"/>
    <property type="project" value="TreeGrafter"/>
</dbReference>
<dbReference type="InterPro" id="IPR016195">
    <property type="entry name" value="Pol/histidinol_Pase-like"/>
</dbReference>
<dbReference type="Pfam" id="PF14716">
    <property type="entry name" value="HHH_8"/>
    <property type="match status" value="1"/>
</dbReference>
<gene>
    <name evidence="4" type="ORF">A2966_02985</name>
</gene>